<feature type="region of interest" description="Disordered" evidence="1">
    <location>
        <begin position="24"/>
        <end position="68"/>
    </location>
</feature>
<accession>A0A9N9SLQ5</accession>
<evidence type="ECO:0000313" key="3">
    <source>
        <dbReference type="Proteomes" id="UP001153709"/>
    </source>
</evidence>
<dbReference type="OrthoDB" id="10068225at2759"/>
<proteinExistence type="predicted"/>
<evidence type="ECO:0000313" key="2">
    <source>
        <dbReference type="EMBL" id="CAG9827386.1"/>
    </source>
</evidence>
<protein>
    <submittedName>
        <fullName evidence="2">Uncharacterized protein</fullName>
    </submittedName>
</protein>
<evidence type="ECO:0000256" key="1">
    <source>
        <dbReference type="SAM" id="MobiDB-lite"/>
    </source>
</evidence>
<name>A0A9N9SLQ5_DIABA</name>
<dbReference type="EMBL" id="OU898276">
    <property type="protein sequence ID" value="CAG9827386.1"/>
    <property type="molecule type" value="Genomic_DNA"/>
</dbReference>
<sequence>MLHNERWYFGIILDMKGYCGGSSSEENEPLTNTEIGSESDNTDNSEKNNKKSSDHLNNGDPYSDIDLSDTNDPTYTQCCEVPKCKGEVFSSCFRCQILLCWNHFMEDLPTCDKHRNQDSSDDSFVSKRRYRKKKKIDNRKPEDYNVEGASKEYEREVLTRTNKKRVAQVLRRSGAQYVSVDTKKTVSGRKLGSSCNSEWCKKGGRNCKKDNRGGRCANVVLKDEAKRKLIENHINRFPRVESHYCRKDSTREYLHSDLTLKRMYAMFIYESGFDEDKSSFTTYRAVFKAKNLSFHRPKKDLCSLCKTYHESSKEKKVEMQTTYDEHTKSKNAIREYKSLCKISAESDPEKTVCLCFDLQQVIHLPISNENAIFYKRRLAII</sequence>
<dbReference type="PANTHER" id="PTHR10773">
    <property type="entry name" value="DNA-DIRECTED RNA POLYMERASES I, II, AND III SUBUNIT RPABC2"/>
    <property type="match status" value="1"/>
</dbReference>
<feature type="region of interest" description="Disordered" evidence="1">
    <location>
        <begin position="115"/>
        <end position="135"/>
    </location>
</feature>
<dbReference type="Proteomes" id="UP001153709">
    <property type="component" value="Chromosome 1"/>
</dbReference>
<dbReference type="PANTHER" id="PTHR10773:SF19">
    <property type="match status" value="1"/>
</dbReference>
<reference evidence="2" key="1">
    <citation type="submission" date="2022-01" db="EMBL/GenBank/DDBJ databases">
        <authorList>
            <person name="King R."/>
        </authorList>
    </citation>
    <scope>NUCLEOTIDE SEQUENCE</scope>
</reference>
<organism evidence="2 3">
    <name type="scientific">Diabrotica balteata</name>
    <name type="common">Banded cucumber beetle</name>
    <dbReference type="NCBI Taxonomy" id="107213"/>
    <lineage>
        <taxon>Eukaryota</taxon>
        <taxon>Metazoa</taxon>
        <taxon>Ecdysozoa</taxon>
        <taxon>Arthropoda</taxon>
        <taxon>Hexapoda</taxon>
        <taxon>Insecta</taxon>
        <taxon>Pterygota</taxon>
        <taxon>Neoptera</taxon>
        <taxon>Endopterygota</taxon>
        <taxon>Coleoptera</taxon>
        <taxon>Polyphaga</taxon>
        <taxon>Cucujiformia</taxon>
        <taxon>Chrysomeloidea</taxon>
        <taxon>Chrysomelidae</taxon>
        <taxon>Galerucinae</taxon>
        <taxon>Diabroticina</taxon>
        <taxon>Diabroticites</taxon>
        <taxon>Diabrotica</taxon>
    </lineage>
</organism>
<feature type="compositionally biased region" description="Polar residues" evidence="1">
    <location>
        <begin position="24"/>
        <end position="39"/>
    </location>
</feature>
<keyword evidence="3" id="KW-1185">Reference proteome</keyword>
<feature type="compositionally biased region" description="Basic and acidic residues" evidence="1">
    <location>
        <begin position="44"/>
        <end position="54"/>
    </location>
</feature>
<gene>
    <name evidence="2" type="ORF">DIABBA_LOCUS1381</name>
</gene>
<feature type="compositionally biased region" description="Basic residues" evidence="1">
    <location>
        <begin position="126"/>
        <end position="135"/>
    </location>
</feature>
<dbReference type="AlphaFoldDB" id="A0A9N9SLQ5"/>